<proteinExistence type="predicted"/>
<evidence type="ECO:0000256" key="1">
    <source>
        <dbReference type="ARBA" id="ARBA00023002"/>
    </source>
</evidence>
<evidence type="ECO:0000313" key="4">
    <source>
        <dbReference type="Proteomes" id="UP001370100"/>
    </source>
</evidence>
<name>A0ABU8NDG1_9PSEU</name>
<accession>A0ABU8NDG1</accession>
<dbReference type="InterPro" id="IPR052019">
    <property type="entry name" value="F420H2_bilvrd_red/Heme_oxyg"/>
</dbReference>
<keyword evidence="4" id="KW-1185">Reference proteome</keyword>
<dbReference type="Proteomes" id="UP001370100">
    <property type="component" value="Unassembled WGS sequence"/>
</dbReference>
<reference evidence="3 4" key="1">
    <citation type="submission" date="2024-03" db="EMBL/GenBank/DDBJ databases">
        <title>Actinomycetospora sp. OC33-EN06, a novel actinomycete isolated from wild orchid (Aerides multiflora).</title>
        <authorList>
            <person name="Suriyachadkun C."/>
        </authorList>
    </citation>
    <scope>NUCLEOTIDE SEQUENCE [LARGE SCALE GENOMIC DNA]</scope>
    <source>
        <strain evidence="3 4">OC33-EN06</strain>
    </source>
</reference>
<dbReference type="SUPFAM" id="SSF50475">
    <property type="entry name" value="FMN-binding split barrel"/>
    <property type="match status" value="1"/>
</dbReference>
<dbReference type="PANTHER" id="PTHR35176:SF6">
    <property type="entry name" value="HEME OXYGENASE HI_0854-RELATED"/>
    <property type="match status" value="1"/>
</dbReference>
<dbReference type="Pfam" id="PF01243">
    <property type="entry name" value="PNPOx_N"/>
    <property type="match status" value="1"/>
</dbReference>
<dbReference type="EMBL" id="JBBEGL010000013">
    <property type="protein sequence ID" value="MEJ2890450.1"/>
    <property type="molecule type" value="Genomic_DNA"/>
</dbReference>
<sequence length="182" mass="20234">MDQDDVAEVMARPIAHDLLTGPHLARLAYTAPDGDPRVVPVSFLWQPTRVLVHSLPDDVKVRGLARRPRVALTIDTAGWPPRALLLRGTARLEAVEDGPPEEYVAASRKIIPDEGYDAWARNARAMYRRMVRIAVEPDWARLFDFETSHPSSVEDLARAAESVPVPLRDQYRSPAPGPDSVT</sequence>
<gene>
    <name evidence="3" type="ORF">WCD41_28605</name>
</gene>
<comment type="caution">
    <text evidence="3">The sequence shown here is derived from an EMBL/GenBank/DDBJ whole genome shotgun (WGS) entry which is preliminary data.</text>
</comment>
<dbReference type="RefSeq" id="WP_337718647.1">
    <property type="nucleotide sequence ID" value="NZ_JBBEGL010000013.1"/>
</dbReference>
<dbReference type="InterPro" id="IPR012349">
    <property type="entry name" value="Split_barrel_FMN-bd"/>
</dbReference>
<evidence type="ECO:0000313" key="3">
    <source>
        <dbReference type="EMBL" id="MEJ2890450.1"/>
    </source>
</evidence>
<feature type="domain" description="Pyridoxamine 5'-phosphate oxidase N-terminal" evidence="2">
    <location>
        <begin position="17"/>
        <end position="108"/>
    </location>
</feature>
<keyword evidence="1" id="KW-0560">Oxidoreductase</keyword>
<protein>
    <submittedName>
        <fullName evidence="3">Pyridoxamine 5'-phosphate oxidase family protein</fullName>
    </submittedName>
</protein>
<dbReference type="PANTHER" id="PTHR35176">
    <property type="entry name" value="HEME OXYGENASE HI_0854-RELATED"/>
    <property type="match status" value="1"/>
</dbReference>
<evidence type="ECO:0000259" key="2">
    <source>
        <dbReference type="Pfam" id="PF01243"/>
    </source>
</evidence>
<dbReference type="InterPro" id="IPR011576">
    <property type="entry name" value="Pyridox_Oxase_N"/>
</dbReference>
<dbReference type="Gene3D" id="2.30.110.10">
    <property type="entry name" value="Electron Transport, Fmn-binding Protein, Chain A"/>
    <property type="match status" value="1"/>
</dbReference>
<organism evidence="3 4">
    <name type="scientific">Actinomycetospora aeridis</name>
    <dbReference type="NCBI Taxonomy" id="3129231"/>
    <lineage>
        <taxon>Bacteria</taxon>
        <taxon>Bacillati</taxon>
        <taxon>Actinomycetota</taxon>
        <taxon>Actinomycetes</taxon>
        <taxon>Pseudonocardiales</taxon>
        <taxon>Pseudonocardiaceae</taxon>
        <taxon>Actinomycetospora</taxon>
    </lineage>
</organism>